<dbReference type="Gene3D" id="3.90.550.10">
    <property type="entry name" value="Spore Coat Polysaccharide Biosynthesis Protein SpsA, Chain A"/>
    <property type="match status" value="1"/>
</dbReference>
<evidence type="ECO:0000313" key="2">
    <source>
        <dbReference type="EMBL" id="MCR2806715.1"/>
    </source>
</evidence>
<proteinExistence type="predicted"/>
<evidence type="ECO:0000313" key="3">
    <source>
        <dbReference type="Proteomes" id="UP001141950"/>
    </source>
</evidence>
<dbReference type="AlphaFoldDB" id="A0A9X2MUF7"/>
<organism evidence="2 3">
    <name type="scientific">Paenibacillus soyae</name>
    <dbReference type="NCBI Taxonomy" id="2969249"/>
    <lineage>
        <taxon>Bacteria</taxon>
        <taxon>Bacillati</taxon>
        <taxon>Bacillota</taxon>
        <taxon>Bacilli</taxon>
        <taxon>Bacillales</taxon>
        <taxon>Paenibacillaceae</taxon>
        <taxon>Paenibacillus</taxon>
    </lineage>
</organism>
<dbReference type="Proteomes" id="UP001141950">
    <property type="component" value="Unassembled WGS sequence"/>
</dbReference>
<dbReference type="RefSeq" id="WP_257450463.1">
    <property type="nucleotide sequence ID" value="NZ_JANIPJ010000019.1"/>
</dbReference>
<protein>
    <submittedName>
        <fullName evidence="2">Glycosyltransferase family 2 protein</fullName>
    </submittedName>
</protein>
<name>A0A9X2MUF7_9BACL</name>
<gene>
    <name evidence="2" type="ORF">NQZ67_22795</name>
</gene>
<dbReference type="CDD" id="cd00761">
    <property type="entry name" value="Glyco_tranf_GTA_type"/>
    <property type="match status" value="1"/>
</dbReference>
<comment type="caution">
    <text evidence="2">The sequence shown here is derived from an EMBL/GenBank/DDBJ whole genome shotgun (WGS) entry which is preliminary data.</text>
</comment>
<reference evidence="2" key="1">
    <citation type="submission" date="2022-08" db="EMBL/GenBank/DDBJ databases">
        <title>The genomic sequence of strain Paenibacillus sp. SCIV0701.</title>
        <authorList>
            <person name="Zhao H."/>
        </authorList>
    </citation>
    <scope>NUCLEOTIDE SEQUENCE</scope>
    <source>
        <strain evidence="2">SCIV0701</strain>
    </source>
</reference>
<keyword evidence="3" id="KW-1185">Reference proteome</keyword>
<dbReference type="PANTHER" id="PTHR43685">
    <property type="entry name" value="GLYCOSYLTRANSFERASE"/>
    <property type="match status" value="1"/>
</dbReference>
<dbReference type="InterPro" id="IPR029044">
    <property type="entry name" value="Nucleotide-diphossugar_trans"/>
</dbReference>
<dbReference type="InterPro" id="IPR050834">
    <property type="entry name" value="Glycosyltransf_2"/>
</dbReference>
<dbReference type="EMBL" id="JANIPJ010000019">
    <property type="protein sequence ID" value="MCR2806715.1"/>
    <property type="molecule type" value="Genomic_DNA"/>
</dbReference>
<dbReference type="Pfam" id="PF00535">
    <property type="entry name" value="Glycos_transf_2"/>
    <property type="match status" value="1"/>
</dbReference>
<dbReference type="SUPFAM" id="SSF53448">
    <property type="entry name" value="Nucleotide-diphospho-sugar transferases"/>
    <property type="match status" value="1"/>
</dbReference>
<evidence type="ECO:0000259" key="1">
    <source>
        <dbReference type="Pfam" id="PF00535"/>
    </source>
</evidence>
<dbReference type="PANTHER" id="PTHR43685:SF2">
    <property type="entry name" value="GLYCOSYLTRANSFERASE 2-LIKE DOMAIN-CONTAINING PROTEIN"/>
    <property type="match status" value="1"/>
</dbReference>
<feature type="domain" description="Glycosyltransferase 2-like" evidence="1">
    <location>
        <begin position="6"/>
        <end position="175"/>
    </location>
</feature>
<dbReference type="InterPro" id="IPR001173">
    <property type="entry name" value="Glyco_trans_2-like"/>
</dbReference>
<accession>A0A9X2MUF7</accession>
<sequence length="442" mass="50818">MQSKVSMVIPCYNKVNYISDMLDSVLAQKWDHIEIILVNDGSNDGTREVINKYEEKLKNRGFDVKIVDQENQGVASAIKNGLQHVSGEFVCMPDCDDILDEEYVSAMVHALKEYPNVNCVVCDVVGSGRVSWSATKYDSPEISLLSNDGHILLKKFILASFFQSACLMMMRVSLLNKLNMIDHFITNVRTTQEQQIWLPILISEVAVLHLNKQLYTYVVRENSIETSVTDIQKIYEYAEDRYVLTQEILEKYIDSTDDFEFLCKLANIVKCHMIIARINLYGLEEYKTAGIKQFVEVVNDSGLLPFMLTTNIVEDFGFKVICPLVNYYLTDYTPGRILPYKRGAQSRLIAYGAGRVAKRVFPAFVKCNVVPDEVWDMKACEGDRFFEIPLKQPNYDSLTKEDLIIIFLNNNKEVEYNLRKTEASVFYYQDILYDLIIEHLVD</sequence>